<evidence type="ECO:0000256" key="1">
    <source>
        <dbReference type="ARBA" id="ARBA00022679"/>
    </source>
</evidence>
<dbReference type="InterPro" id="IPR001296">
    <property type="entry name" value="Glyco_trans_1"/>
</dbReference>
<dbReference type="Pfam" id="PF00534">
    <property type="entry name" value="Glycos_transf_1"/>
    <property type="match status" value="1"/>
</dbReference>
<dbReference type="Gene3D" id="3.40.50.2000">
    <property type="entry name" value="Glycogen Phosphorylase B"/>
    <property type="match status" value="2"/>
</dbReference>
<gene>
    <name evidence="3" type="ORF">IM660_14060</name>
</gene>
<feature type="domain" description="Glycosyl transferase family 1" evidence="2">
    <location>
        <begin position="204"/>
        <end position="325"/>
    </location>
</feature>
<keyword evidence="4" id="KW-1185">Reference proteome</keyword>
<evidence type="ECO:0000313" key="3">
    <source>
        <dbReference type="EMBL" id="QOR69779.1"/>
    </source>
</evidence>
<dbReference type="PANTHER" id="PTHR12526:SF635">
    <property type="entry name" value="GLYCOSYL TRANSFERASE GROUP 1"/>
    <property type="match status" value="1"/>
</dbReference>
<organism evidence="3 4">
    <name type="scientific">Ruania alkalisoli</name>
    <dbReference type="NCBI Taxonomy" id="2779775"/>
    <lineage>
        <taxon>Bacteria</taxon>
        <taxon>Bacillati</taxon>
        <taxon>Actinomycetota</taxon>
        <taxon>Actinomycetes</taxon>
        <taxon>Micrococcales</taxon>
        <taxon>Ruaniaceae</taxon>
        <taxon>Ruania</taxon>
    </lineage>
</organism>
<dbReference type="KEGG" id="halt:IM660_14060"/>
<protein>
    <submittedName>
        <fullName evidence="3">Glycosyltransferase</fullName>
    </submittedName>
</protein>
<dbReference type="Proteomes" id="UP000593758">
    <property type="component" value="Chromosome"/>
</dbReference>
<reference evidence="3 4" key="1">
    <citation type="submission" date="2020-10" db="EMBL/GenBank/DDBJ databases">
        <title>Haloactinobacterium sp. RN3S43, a bacterium isolated from saline soil.</title>
        <authorList>
            <person name="Sun J.-Q."/>
        </authorList>
    </citation>
    <scope>NUCLEOTIDE SEQUENCE [LARGE SCALE GENOMIC DNA]</scope>
    <source>
        <strain evidence="3 4">RN3S43</strain>
    </source>
</reference>
<name>A0A7M1SQC9_9MICO</name>
<accession>A0A7M1SQC9</accession>
<dbReference type="SUPFAM" id="SSF53756">
    <property type="entry name" value="UDP-Glycosyltransferase/glycogen phosphorylase"/>
    <property type="match status" value="1"/>
</dbReference>
<dbReference type="EMBL" id="CP063169">
    <property type="protein sequence ID" value="QOR69779.1"/>
    <property type="molecule type" value="Genomic_DNA"/>
</dbReference>
<proteinExistence type="predicted"/>
<evidence type="ECO:0000313" key="4">
    <source>
        <dbReference type="Proteomes" id="UP000593758"/>
    </source>
</evidence>
<keyword evidence="1 3" id="KW-0808">Transferase</keyword>
<dbReference type="PANTHER" id="PTHR12526">
    <property type="entry name" value="GLYCOSYLTRANSFERASE"/>
    <property type="match status" value="1"/>
</dbReference>
<sequence>MSTTPELVVVTPWYPTPEEPHHGVFVRDAVRALGFEPAQVRVVHLRRCGLGTTESMHTAPTPEGELVRIDVPVAAGTSRAKVSDLQRSALLEHRVLAGARVAHAHVGLPTGWAVAHAAEPGTRVVVTEHATYLREELLSRSGRERYGQMLRRTDVLAAVTEGEAGAVRALYADLAHRVIAVGNPVREPGAVHPSPGALRGPPDRWLYIGNLVPRKRVGLLLDSFAQYRGAHPQAALTVVGTGPQEEALRRRAEALGLTGSVRFAGPRDPDDLPGFLAAADVLVHVSAYETFGLTPVEAVLAGLPVVVTRCGGPEEVLHEAAAARLATFVPTDPTAAQVAGAVAGLSDSPPDSRAGAVLDDLRATVGRRGWGARMRAVLAAQQPDGPLGPRGVVVLAMSPEGNRRVTLMAPTVLRAGVRMLVLTNSSRIASQLDPRVQVIDVEAATRWSPVHVLETVFTGAPQMVLAGFERLIGLGCSLPRLPGRVARAGQRRVGGLRDRMRRAAELLHEKVMHPALHAVLDPLPNAVHVERRRLAELDSFTPDHVLWADSESLATAWRIARARPGWPVARLPGTLDLRDLLRAG</sequence>
<dbReference type="RefSeq" id="WP_193496407.1">
    <property type="nucleotide sequence ID" value="NZ_CP063169.1"/>
</dbReference>
<evidence type="ECO:0000259" key="2">
    <source>
        <dbReference type="Pfam" id="PF00534"/>
    </source>
</evidence>
<dbReference type="AlphaFoldDB" id="A0A7M1SQC9"/>
<dbReference type="GO" id="GO:0016757">
    <property type="term" value="F:glycosyltransferase activity"/>
    <property type="evidence" value="ECO:0007669"/>
    <property type="project" value="InterPro"/>
</dbReference>